<feature type="domain" description="Phosphoribosylformylglycinamidine synthase linker" evidence="8">
    <location>
        <begin position="176"/>
        <end position="222"/>
    </location>
</feature>
<dbReference type="SMART" id="SM01211">
    <property type="entry name" value="GATase_5"/>
    <property type="match status" value="1"/>
</dbReference>
<organism evidence="9 10">
    <name type="scientific">Sphaerochaeta halotolerans</name>
    <dbReference type="NCBI Taxonomy" id="2293840"/>
    <lineage>
        <taxon>Bacteria</taxon>
        <taxon>Pseudomonadati</taxon>
        <taxon>Spirochaetota</taxon>
        <taxon>Spirochaetia</taxon>
        <taxon>Spirochaetales</taxon>
        <taxon>Sphaerochaetaceae</taxon>
        <taxon>Sphaerochaeta</taxon>
    </lineage>
</organism>
<keyword evidence="6" id="KW-0460">Magnesium</keyword>
<keyword evidence="10" id="KW-1185">Reference proteome</keyword>
<dbReference type="Pfam" id="PF02769">
    <property type="entry name" value="AIRS_C"/>
    <property type="match status" value="1"/>
</dbReference>
<dbReference type="Proteomes" id="UP000264002">
    <property type="component" value="Unassembled WGS sequence"/>
</dbReference>
<dbReference type="Pfam" id="PF18072">
    <property type="entry name" value="FGAR-AT_linker"/>
    <property type="match status" value="1"/>
</dbReference>
<dbReference type="AlphaFoldDB" id="A0A372MKJ4"/>
<evidence type="ECO:0000256" key="1">
    <source>
        <dbReference type="ARBA" id="ARBA00022598"/>
    </source>
</evidence>
<evidence type="ECO:0000256" key="4">
    <source>
        <dbReference type="ARBA" id="ARBA00022755"/>
    </source>
</evidence>
<reference evidence="9 10" key="2">
    <citation type="submission" date="2018-09" db="EMBL/GenBank/DDBJ databases">
        <title>Genome of Sphaerochaeta halotolerans strain 4-11.</title>
        <authorList>
            <person name="Nazina T.N."/>
            <person name="Sokolova D.S."/>
        </authorList>
    </citation>
    <scope>NUCLEOTIDE SEQUENCE [LARGE SCALE GENOMIC DNA]</scope>
    <source>
        <strain evidence="9 10">4-11</strain>
    </source>
</reference>
<keyword evidence="2" id="KW-0479">Metal-binding</keyword>
<gene>
    <name evidence="9" type="ORF">DYP60_02535</name>
</gene>
<name>A0A372MKJ4_9SPIR</name>
<reference evidence="10" key="1">
    <citation type="submission" date="2018-08" db="EMBL/GenBank/DDBJ databases">
        <authorList>
            <person name="Grouzdev D.S."/>
            <person name="Krutkina M.S."/>
        </authorList>
    </citation>
    <scope>NUCLEOTIDE SEQUENCE [LARGE SCALE GENOMIC DNA]</scope>
    <source>
        <strain evidence="10">4-11</strain>
    </source>
</reference>
<dbReference type="FunFam" id="3.30.1330.10:FF:000013">
    <property type="entry name" value="Phosphoribosylformylglycinamidine synthase"/>
    <property type="match status" value="1"/>
</dbReference>
<keyword evidence="1 9" id="KW-0436">Ligase</keyword>
<dbReference type="SUPFAM" id="SSF52317">
    <property type="entry name" value="Class I glutamine amidotransferase-like"/>
    <property type="match status" value="1"/>
</dbReference>
<dbReference type="GO" id="GO:0005737">
    <property type="term" value="C:cytoplasm"/>
    <property type="evidence" value="ECO:0007669"/>
    <property type="project" value="TreeGrafter"/>
</dbReference>
<dbReference type="NCBIfam" id="TIGR01857">
    <property type="entry name" value="FGAM-synthase"/>
    <property type="match status" value="1"/>
</dbReference>
<dbReference type="GO" id="GO:0004642">
    <property type="term" value="F:phosphoribosylformylglycinamidine synthase activity"/>
    <property type="evidence" value="ECO:0007669"/>
    <property type="project" value="UniProtKB-EC"/>
</dbReference>
<evidence type="ECO:0000256" key="5">
    <source>
        <dbReference type="ARBA" id="ARBA00022840"/>
    </source>
</evidence>
<protein>
    <submittedName>
        <fullName evidence="9">Phosphoribosylformylglycinamidine synthase</fullName>
        <ecNumber evidence="9">6.3.5.3</ecNumber>
    </submittedName>
</protein>
<dbReference type="PANTHER" id="PTHR10099:SF1">
    <property type="entry name" value="PHOSPHORIBOSYLFORMYLGLYCINAMIDINE SYNTHASE"/>
    <property type="match status" value="1"/>
</dbReference>
<dbReference type="Gene3D" id="3.40.50.880">
    <property type="match status" value="1"/>
</dbReference>
<sequence length="1211" mass="133620">MVRRVYITRRREFRQREQALSAELSQFLDIQNLEGLRIYYRYDVEHLEEATFRMLCERILILPGRDELLSEIPASDWNLAVQMHEGQFDQRAEAVQLSLRLLLQNETEANIRCATVYSFEGSLRAEEQEKIRTYLINPVEAREASFLLPEQLSAHVEPPSYPPVLHGFRFSSDHEKTKAAYQLAMDTADLEVVRKHFLAIGRDPTFTELRVIDTYWSDHCRHTTFLTQLDTVTIEDPEIAATYASYLEARKQLGRDNPVSLMDLATLAAKVLRAQGKLDKLDLSEEINACSVQIEVNTPNGEEPYLLQFKNETHNHPTEIEPFGGAATCIGGAIRDPLSGRAYVYQAMRISGSADPRTPLSQTMEGKLPQRTIAQRSSQGYSSYGNQIGLATSLVEEVYHPNFSAKHMELGFVLGCVPQRFVRRERPLPGDLVVLVGGRTGRDGCGGATGSSKEHDAQSLESCGAEVQKGNAPEERKLQRLMRNPDAIGMIKRCNDFGAGGVSVAIGELADGLIIDLDRIPVKYEGLDGTERAISESQERMAMVVDKRDAAAFIRLAEEENLEATVVATVSEDPHLVMLYQGQKLVDLQRSLLDSNGAAKHATASIPRTSSTAKYPDSSFDVSALQMLLEDLNVASKQPLAQRFDSTIGSTTMHYPFGGRYQRTPVQCVASTIPLPQGESSTATLASWGYDPYAMSEDPYHGAFWAVVHSLAKVVASGGNLKESYLSFQEYFGRVGSDPARWGIPFSALLGAYKAQMLFSVAAIGGKDSMSGTFQDIDVPPTLVSFAVAVTSAHRLVSPEFKRVGSKLVLFSCDTEEGLPALFAEVRQVQARSAYALGYGGIAEAVAKMALGNRIGCELETQEDLRKKRYGAFLLELDPMSRQIGIPIGRTITAEQIRFPGFSVDLATVEQWLLSPLSSVYGSIKPVREERQIPLLGYGKRIETRSRYPKKKPKVLLPVFEGTNCEYDIERAWKYAGGEPEIFVINTMSPDRVVSSIDQFSKLLAESQVLFLSGGFSASDEPDGSGKLIATFLRNTRVKKAIHALLRDRDGLVGGICNGFQALLQVGLLPHGSITEPRSGDPLLIENIQGHHLSSLVHCRVSSVLSPWMGAYQVGDTRLIPISHGEGNFFAPLETLKRLEKNGQIATQYVDERGNPLAPNGSLWAIEGISSKDGKVFGRMAHSERVVTQLYTNTPAVPDAGLFRGAVRYFS</sequence>
<dbReference type="InterPro" id="IPR010141">
    <property type="entry name" value="FGAM_synthase"/>
</dbReference>
<dbReference type="InterPro" id="IPR036921">
    <property type="entry name" value="PurM-like_N_sf"/>
</dbReference>
<evidence type="ECO:0000256" key="2">
    <source>
        <dbReference type="ARBA" id="ARBA00022723"/>
    </source>
</evidence>
<evidence type="ECO:0000259" key="7">
    <source>
        <dbReference type="Pfam" id="PF02769"/>
    </source>
</evidence>
<dbReference type="SUPFAM" id="SSF56042">
    <property type="entry name" value="PurM C-terminal domain-like"/>
    <property type="match status" value="1"/>
</dbReference>
<evidence type="ECO:0000313" key="10">
    <source>
        <dbReference type="Proteomes" id="UP000264002"/>
    </source>
</evidence>
<dbReference type="CDD" id="cd02203">
    <property type="entry name" value="PurL_repeat1"/>
    <property type="match status" value="1"/>
</dbReference>
<evidence type="ECO:0000313" key="9">
    <source>
        <dbReference type="EMBL" id="RFU95898.1"/>
    </source>
</evidence>
<dbReference type="PANTHER" id="PTHR10099">
    <property type="entry name" value="PHOSPHORIBOSYLFORMYLGLYCINAMIDINE SYNTHASE"/>
    <property type="match status" value="1"/>
</dbReference>
<dbReference type="Pfam" id="PF13507">
    <property type="entry name" value="GATase_5"/>
    <property type="match status" value="1"/>
</dbReference>
<evidence type="ECO:0000256" key="3">
    <source>
        <dbReference type="ARBA" id="ARBA00022741"/>
    </source>
</evidence>
<dbReference type="Gene3D" id="3.90.650.10">
    <property type="entry name" value="PurM-like C-terminal domain"/>
    <property type="match status" value="1"/>
</dbReference>
<keyword evidence="4" id="KW-0658">Purine biosynthesis</keyword>
<dbReference type="GO" id="GO:0006164">
    <property type="term" value="P:purine nucleotide biosynthetic process"/>
    <property type="evidence" value="ECO:0007669"/>
    <property type="project" value="UniProtKB-KW"/>
</dbReference>
<dbReference type="CDD" id="cd02204">
    <property type="entry name" value="PurL_repeat2"/>
    <property type="match status" value="1"/>
</dbReference>
<dbReference type="GO" id="GO:0046872">
    <property type="term" value="F:metal ion binding"/>
    <property type="evidence" value="ECO:0007669"/>
    <property type="project" value="UniProtKB-KW"/>
</dbReference>
<dbReference type="PROSITE" id="PS51273">
    <property type="entry name" value="GATASE_TYPE_1"/>
    <property type="match status" value="1"/>
</dbReference>
<accession>A0A372MKJ4</accession>
<dbReference type="InterPro" id="IPR041609">
    <property type="entry name" value="PurL_linker"/>
</dbReference>
<dbReference type="EMBL" id="QUWK01000002">
    <property type="protein sequence ID" value="RFU95898.1"/>
    <property type="molecule type" value="Genomic_DNA"/>
</dbReference>
<dbReference type="SUPFAM" id="SSF55326">
    <property type="entry name" value="PurM N-terminal domain-like"/>
    <property type="match status" value="2"/>
</dbReference>
<dbReference type="InterPro" id="IPR036676">
    <property type="entry name" value="PurM-like_C_sf"/>
</dbReference>
<keyword evidence="3" id="KW-0547">Nucleotide-binding</keyword>
<dbReference type="GO" id="GO:0005524">
    <property type="term" value="F:ATP binding"/>
    <property type="evidence" value="ECO:0007669"/>
    <property type="project" value="UniProtKB-KW"/>
</dbReference>
<evidence type="ECO:0000259" key="8">
    <source>
        <dbReference type="Pfam" id="PF18072"/>
    </source>
</evidence>
<evidence type="ECO:0000256" key="6">
    <source>
        <dbReference type="ARBA" id="ARBA00022842"/>
    </source>
</evidence>
<comment type="caution">
    <text evidence="9">The sequence shown here is derived from an EMBL/GenBank/DDBJ whole genome shotgun (WGS) entry which is preliminary data.</text>
</comment>
<dbReference type="InterPro" id="IPR029062">
    <property type="entry name" value="Class_I_gatase-like"/>
</dbReference>
<dbReference type="Gene3D" id="3.30.1330.10">
    <property type="entry name" value="PurM-like, N-terminal domain"/>
    <property type="match status" value="2"/>
</dbReference>
<keyword evidence="5" id="KW-0067">ATP-binding</keyword>
<proteinExistence type="predicted"/>
<dbReference type="EC" id="6.3.5.3" evidence="9"/>
<dbReference type="RefSeq" id="WP_117329297.1">
    <property type="nucleotide sequence ID" value="NZ_QUWK01000002.1"/>
</dbReference>
<dbReference type="InterPro" id="IPR010918">
    <property type="entry name" value="PurM-like_C_dom"/>
</dbReference>
<feature type="domain" description="PurM-like C-terminal" evidence="7">
    <location>
        <begin position="429"/>
        <end position="578"/>
    </location>
</feature>